<organism evidence="2 6">
    <name type="scientific">Natrinema hispanicum</name>
    <dbReference type="NCBI Taxonomy" id="392421"/>
    <lineage>
        <taxon>Archaea</taxon>
        <taxon>Methanobacteriati</taxon>
        <taxon>Methanobacteriota</taxon>
        <taxon>Stenosarchaea group</taxon>
        <taxon>Halobacteria</taxon>
        <taxon>Halobacteriales</taxon>
        <taxon>Natrialbaceae</taxon>
        <taxon>Natrinema</taxon>
    </lineage>
</organism>
<name>A0A1G6YFK9_9EURY</name>
<sequence length="59" mass="6436">MVPSPGGQPWKGSRLVLEAVESSLVSDADAVEDENQQIVSDDGAANQLSLVRHDFLYYM</sequence>
<reference evidence="3" key="2">
    <citation type="submission" date="2016-10" db="EMBL/GenBank/DDBJ databases">
        <authorList>
            <person name="de Groot N.N."/>
        </authorList>
    </citation>
    <scope>NUCLEOTIDE SEQUENCE [LARGE SCALE GENOMIC DNA]</scope>
    <source>
        <strain evidence="3">CDM_6</strain>
    </source>
</reference>
<dbReference type="EMBL" id="SHMP01000007">
    <property type="protein sequence ID" value="RZV06472.1"/>
    <property type="molecule type" value="Genomic_DNA"/>
</dbReference>
<evidence type="ECO:0000313" key="2">
    <source>
        <dbReference type="EMBL" id="SDD88405.1"/>
    </source>
</evidence>
<evidence type="ECO:0000313" key="5">
    <source>
        <dbReference type="Proteomes" id="UP000291097"/>
    </source>
</evidence>
<evidence type="ECO:0000313" key="3">
    <source>
        <dbReference type="EMBL" id="SEU03322.1"/>
    </source>
</evidence>
<reference evidence="4 6" key="1">
    <citation type="submission" date="2016-10" db="EMBL/GenBank/DDBJ databases">
        <authorList>
            <person name="Varghese N."/>
            <person name="Submissions S."/>
        </authorList>
    </citation>
    <scope>NUCLEOTIDE SEQUENCE [LARGE SCALE GENOMIC DNA]</scope>
    <source>
        <strain evidence="2 6">CDM_1</strain>
        <strain evidence="4">CDM_6</strain>
    </source>
</reference>
<dbReference type="AlphaFoldDB" id="A0A1G6YFK9"/>
<protein>
    <submittedName>
        <fullName evidence="2">Uncharacterized protein</fullName>
    </submittedName>
</protein>
<dbReference type="Proteomes" id="UP000324021">
    <property type="component" value="Unassembled WGS sequence"/>
</dbReference>
<dbReference type="STRING" id="392421.SAMN04488694_12929"/>
<dbReference type="EMBL" id="FMZP01000064">
    <property type="protein sequence ID" value="SDD88405.1"/>
    <property type="molecule type" value="Genomic_DNA"/>
</dbReference>
<keyword evidence="4" id="KW-1185">Reference proteome</keyword>
<proteinExistence type="predicted"/>
<dbReference type="Proteomes" id="UP000199320">
    <property type="component" value="Unassembled WGS sequence"/>
</dbReference>
<evidence type="ECO:0000313" key="4">
    <source>
        <dbReference type="Proteomes" id="UP000199320"/>
    </source>
</evidence>
<gene>
    <name evidence="1" type="ORF">BDK88_3476</name>
    <name evidence="3" type="ORF">SAMN04488694_12929</name>
    <name evidence="2" type="ORF">SAMN05192552_10648</name>
</gene>
<accession>A0A1G6YFK9</accession>
<evidence type="ECO:0000313" key="6">
    <source>
        <dbReference type="Proteomes" id="UP000324021"/>
    </source>
</evidence>
<reference evidence="1 5" key="3">
    <citation type="submission" date="2019-02" db="EMBL/GenBank/DDBJ databases">
        <title>Genomic Encyclopedia of Archaeal and Bacterial Type Strains, Phase II (KMG-II): from individual species to whole genera.</title>
        <authorList>
            <person name="Goeker M."/>
        </authorList>
    </citation>
    <scope>NUCLEOTIDE SEQUENCE [LARGE SCALE GENOMIC DNA]</scope>
    <source>
        <strain evidence="1 5">DSM 18328</strain>
    </source>
</reference>
<dbReference type="Proteomes" id="UP000291097">
    <property type="component" value="Unassembled WGS sequence"/>
</dbReference>
<evidence type="ECO:0000313" key="1">
    <source>
        <dbReference type="EMBL" id="RZV06472.1"/>
    </source>
</evidence>
<dbReference type="EMBL" id="FOIC01000029">
    <property type="protein sequence ID" value="SEU03322.1"/>
    <property type="molecule type" value="Genomic_DNA"/>
</dbReference>